<comment type="caution">
    <text evidence="1">The sequence shown here is derived from an EMBL/GenBank/DDBJ whole genome shotgun (WGS) entry which is preliminary data.</text>
</comment>
<sequence>GSYLLTVGTYGDLYGFFTADDLRKGLNEDLIESLFGLGPEDLSGALIGAPFGLKGGLIEFSCGLGPEDLSGGLI</sequence>
<protein>
    <submittedName>
        <fullName evidence="1">Uncharacterized protein</fullName>
    </submittedName>
</protein>
<proteinExistence type="predicted"/>
<feature type="non-terminal residue" evidence="1">
    <location>
        <position position="1"/>
    </location>
</feature>
<evidence type="ECO:0000313" key="1">
    <source>
        <dbReference type="EMBL" id="GFD11194.1"/>
    </source>
</evidence>
<dbReference type="EMBL" id="BKCJ011257492">
    <property type="protein sequence ID" value="GFD11194.1"/>
    <property type="molecule type" value="Genomic_DNA"/>
</dbReference>
<reference evidence="1" key="1">
    <citation type="journal article" date="2019" name="Sci. Rep.">
        <title>Draft genome of Tanacetum cinerariifolium, the natural source of mosquito coil.</title>
        <authorList>
            <person name="Yamashiro T."/>
            <person name="Shiraishi A."/>
            <person name="Satake H."/>
            <person name="Nakayama K."/>
        </authorList>
    </citation>
    <scope>NUCLEOTIDE SEQUENCE</scope>
</reference>
<name>A0A699TTS8_TANCI</name>
<organism evidence="1">
    <name type="scientific">Tanacetum cinerariifolium</name>
    <name type="common">Dalmatian daisy</name>
    <name type="synonym">Chrysanthemum cinerariifolium</name>
    <dbReference type="NCBI Taxonomy" id="118510"/>
    <lineage>
        <taxon>Eukaryota</taxon>
        <taxon>Viridiplantae</taxon>
        <taxon>Streptophyta</taxon>
        <taxon>Embryophyta</taxon>
        <taxon>Tracheophyta</taxon>
        <taxon>Spermatophyta</taxon>
        <taxon>Magnoliopsida</taxon>
        <taxon>eudicotyledons</taxon>
        <taxon>Gunneridae</taxon>
        <taxon>Pentapetalae</taxon>
        <taxon>asterids</taxon>
        <taxon>campanulids</taxon>
        <taxon>Asterales</taxon>
        <taxon>Asteraceae</taxon>
        <taxon>Asteroideae</taxon>
        <taxon>Anthemideae</taxon>
        <taxon>Anthemidinae</taxon>
        <taxon>Tanacetum</taxon>
    </lineage>
</organism>
<accession>A0A699TTS8</accession>
<gene>
    <name evidence="1" type="ORF">Tci_883163</name>
</gene>
<dbReference type="AlphaFoldDB" id="A0A699TTS8"/>